<evidence type="ECO:0000256" key="3">
    <source>
        <dbReference type="ARBA" id="ARBA00022679"/>
    </source>
</evidence>
<evidence type="ECO:0000256" key="6">
    <source>
        <dbReference type="ARBA" id="ARBA00023315"/>
    </source>
</evidence>
<dbReference type="GO" id="GO:0002949">
    <property type="term" value="P:tRNA threonylcarbamoyladenosine modification"/>
    <property type="evidence" value="ECO:0007669"/>
    <property type="project" value="UniProtKB-UniRule"/>
</dbReference>
<feature type="binding site" evidence="9">
    <location>
        <position position="270"/>
    </location>
    <ligand>
        <name>substrate</name>
    </ligand>
</feature>
<sequence>MDNACILGIEGSANKIAVGIIRGREVIANVRETFHAPTGQGFRPTETAIHHRQKINQIVKRALEEAKIENASKEIHAVAYTKGPGMGPCLQVGAVVARTLSKVWNIPLLPVNHCVAHIEMGRFITGADNPIVLYVSGGNTQVISYLNGYYRIFGETLDIAVGNCLDRFARTISLPNEPFPASNLEQIALKGKKLINLPYVVKGMDVSFSGILSFLQKQGLSMVENGECTIADLCFSLQETVFAMLVEVTERAMAHCHSSEVLVVGGVGCNQRLQEMMNIMAQERDAKLYATDERFCIDNGVMIAHTAWLGLDYHSLPPFVDCTFSQRQRTDSVLIPWRSTADWRSNQDKAFAIWLSCRKVLH</sequence>
<dbReference type="Proteomes" id="UP000274756">
    <property type="component" value="Unassembled WGS sequence"/>
</dbReference>
<dbReference type="GO" id="GO:0005634">
    <property type="term" value="C:nucleus"/>
    <property type="evidence" value="ECO:0007669"/>
    <property type="project" value="UniProtKB-SubCell"/>
</dbReference>
<dbReference type="EC" id="2.3.1.234" evidence="1"/>
<keyword evidence="13" id="KW-1185">Reference proteome</keyword>
<comment type="cofactor">
    <cofactor evidence="9">
        <name>a divalent metal cation</name>
        <dbReference type="ChEBI" id="CHEBI:60240"/>
    </cofactor>
    <text evidence="9">Binds 1 divalent metal cation per subunit.</text>
</comment>
<dbReference type="NCBIfam" id="TIGR00329">
    <property type="entry name" value="gcp_kae1"/>
    <property type="match status" value="1"/>
</dbReference>
<proteinExistence type="inferred from homology"/>
<evidence type="ECO:0000256" key="4">
    <source>
        <dbReference type="ARBA" id="ARBA00022694"/>
    </source>
</evidence>
<feature type="binding site" evidence="9">
    <location>
        <position position="298"/>
    </location>
    <ligand>
        <name>a divalent metal cation</name>
        <dbReference type="ChEBI" id="CHEBI:60240"/>
    </ligand>
</feature>
<dbReference type="InterPro" id="IPR000905">
    <property type="entry name" value="Gcp-like_dom"/>
</dbReference>
<comment type="similarity">
    <text evidence="9">Belongs to the KAE1 / TsaD family.</text>
</comment>
<keyword evidence="5 9" id="KW-0479">Metal-binding</keyword>
<dbReference type="CDD" id="cd24132">
    <property type="entry name" value="ASKHA_NBD_OSGEP_like_euk"/>
    <property type="match status" value="1"/>
</dbReference>
<evidence type="ECO:0000256" key="9">
    <source>
        <dbReference type="HAMAP-Rule" id="MF_03180"/>
    </source>
</evidence>
<dbReference type="Pfam" id="PF00814">
    <property type="entry name" value="TsaD"/>
    <property type="match status" value="1"/>
</dbReference>
<comment type="subcellular location">
    <subcellularLocation>
        <location evidence="9">Cytoplasm</location>
    </subcellularLocation>
    <subcellularLocation>
        <location evidence="9">Nucleus</location>
    </subcellularLocation>
</comment>
<protein>
    <recommendedName>
        <fullName evidence="1">N(6)-L-threonylcarbamoyladenine synthase</fullName>
        <ecNumber evidence="1">2.3.1.234</ecNumber>
    </recommendedName>
    <alternativeName>
        <fullName evidence="7">N6-L-threonylcarbamoyladenine synthase</fullName>
    </alternativeName>
</protein>
<dbReference type="PANTHER" id="PTHR11735">
    <property type="entry name" value="TRNA N6-ADENOSINE THREONYLCARBAMOYLTRANSFERASE"/>
    <property type="match status" value="1"/>
</dbReference>
<dbReference type="InterPro" id="IPR017861">
    <property type="entry name" value="KAE1/TsaD"/>
</dbReference>
<dbReference type="InterPro" id="IPR043129">
    <property type="entry name" value="ATPase_NBD"/>
</dbReference>
<dbReference type="InterPro" id="IPR017860">
    <property type="entry name" value="Peptidase_M22_CS"/>
</dbReference>
<reference evidence="11 13" key="2">
    <citation type="submission" date="2018-11" db="EMBL/GenBank/DDBJ databases">
        <authorList>
            <consortium name="Pathogen Informatics"/>
        </authorList>
    </citation>
    <scope>NUCLEOTIDE SEQUENCE [LARGE SCALE GENOMIC DNA]</scope>
</reference>
<keyword evidence="4 9" id="KW-0819">tRNA processing</keyword>
<dbReference type="PRINTS" id="PR00789">
    <property type="entry name" value="OSIALOPTASE"/>
</dbReference>
<dbReference type="WBParaSite" id="DME_0000929401-mRNA-1">
    <property type="protein sequence ID" value="DME_0000929401-mRNA-1"/>
    <property type="gene ID" value="DME_0000929401"/>
</dbReference>
<feature type="domain" description="Gcp-like" evidence="10">
    <location>
        <begin position="28"/>
        <end position="304"/>
    </location>
</feature>
<dbReference type="STRING" id="318479.A0A0N4UN31"/>
<feature type="binding site" evidence="9">
    <location>
        <position position="185"/>
    </location>
    <ligand>
        <name>substrate</name>
    </ligand>
</feature>
<dbReference type="Gene3D" id="3.30.420.40">
    <property type="match status" value="2"/>
</dbReference>
<evidence type="ECO:0000256" key="8">
    <source>
        <dbReference type="ARBA" id="ARBA00048117"/>
    </source>
</evidence>
<evidence type="ECO:0000313" key="12">
    <source>
        <dbReference type="Proteomes" id="UP000038040"/>
    </source>
</evidence>
<comment type="catalytic activity">
    <reaction evidence="8 9">
        <text>L-threonylcarbamoyladenylate + adenosine(37) in tRNA = N(6)-L-threonylcarbamoyladenosine(37) in tRNA + AMP + H(+)</text>
        <dbReference type="Rhea" id="RHEA:37059"/>
        <dbReference type="Rhea" id="RHEA-COMP:10162"/>
        <dbReference type="Rhea" id="RHEA-COMP:10163"/>
        <dbReference type="ChEBI" id="CHEBI:15378"/>
        <dbReference type="ChEBI" id="CHEBI:73682"/>
        <dbReference type="ChEBI" id="CHEBI:74411"/>
        <dbReference type="ChEBI" id="CHEBI:74418"/>
        <dbReference type="ChEBI" id="CHEBI:456215"/>
        <dbReference type="EC" id="2.3.1.234"/>
    </reaction>
</comment>
<accession>A0A0N4UN31</accession>
<evidence type="ECO:0000256" key="5">
    <source>
        <dbReference type="ARBA" id="ARBA00022723"/>
    </source>
</evidence>
<evidence type="ECO:0000256" key="2">
    <source>
        <dbReference type="ARBA" id="ARBA00022490"/>
    </source>
</evidence>
<dbReference type="PROSITE" id="PS01016">
    <property type="entry name" value="GLYCOPROTEASE"/>
    <property type="match status" value="1"/>
</dbReference>
<feature type="binding site" evidence="9">
    <location>
        <position position="181"/>
    </location>
    <ligand>
        <name>substrate</name>
    </ligand>
</feature>
<name>A0A0N4UN31_DRAME</name>
<dbReference type="HAMAP" id="MF_01446">
    <property type="entry name" value="Kae1"/>
    <property type="match status" value="1"/>
</dbReference>
<feature type="binding site" evidence="9">
    <location>
        <position position="166"/>
    </location>
    <ligand>
        <name>substrate</name>
    </ligand>
</feature>
<organism evidence="12 14">
    <name type="scientific">Dracunculus medinensis</name>
    <name type="common">Guinea worm</name>
    <dbReference type="NCBI Taxonomy" id="318479"/>
    <lineage>
        <taxon>Eukaryota</taxon>
        <taxon>Metazoa</taxon>
        <taxon>Ecdysozoa</taxon>
        <taxon>Nematoda</taxon>
        <taxon>Chromadorea</taxon>
        <taxon>Rhabditida</taxon>
        <taxon>Spirurina</taxon>
        <taxon>Dracunculoidea</taxon>
        <taxon>Dracunculidae</taxon>
        <taxon>Dracunculus</taxon>
    </lineage>
</organism>
<keyword evidence="6 9" id="KW-0012">Acyltransferase</keyword>
<dbReference type="GO" id="GO:0046872">
    <property type="term" value="F:metal ion binding"/>
    <property type="evidence" value="ECO:0007669"/>
    <property type="project" value="UniProtKB-KW"/>
</dbReference>
<dbReference type="NCBIfam" id="TIGR03722">
    <property type="entry name" value="arch_KAE1"/>
    <property type="match status" value="1"/>
</dbReference>
<dbReference type="FunFam" id="3.30.420.40:FF:000038">
    <property type="entry name" value="Probable tRNA N6-adenosine threonylcarbamoyltransferase"/>
    <property type="match status" value="1"/>
</dbReference>
<dbReference type="GO" id="GO:0005737">
    <property type="term" value="C:cytoplasm"/>
    <property type="evidence" value="ECO:0007669"/>
    <property type="project" value="UniProtKB-SubCell"/>
</dbReference>
<keyword evidence="2 9" id="KW-0963">Cytoplasm</keyword>
<evidence type="ECO:0000313" key="11">
    <source>
        <dbReference type="EMBL" id="VDN53043.1"/>
    </source>
</evidence>
<reference evidence="14" key="1">
    <citation type="submission" date="2017-02" db="UniProtKB">
        <authorList>
            <consortium name="WormBaseParasite"/>
        </authorList>
    </citation>
    <scope>IDENTIFICATION</scope>
</reference>
<feature type="binding site" evidence="9">
    <location>
        <begin position="134"/>
        <end position="138"/>
    </location>
    <ligand>
        <name>substrate</name>
    </ligand>
</feature>
<evidence type="ECO:0000256" key="7">
    <source>
        <dbReference type="ARBA" id="ARBA00030439"/>
    </source>
</evidence>
<dbReference type="SUPFAM" id="SSF53067">
    <property type="entry name" value="Actin-like ATPase domain"/>
    <property type="match status" value="1"/>
</dbReference>
<keyword evidence="9" id="KW-0539">Nucleus</keyword>
<dbReference type="GO" id="GO:0000408">
    <property type="term" value="C:EKC/KEOPS complex"/>
    <property type="evidence" value="ECO:0007669"/>
    <property type="project" value="InterPro"/>
</dbReference>
<feature type="binding site" evidence="9">
    <location>
        <position position="113"/>
    </location>
    <ligand>
        <name>a divalent metal cation</name>
        <dbReference type="ChEBI" id="CHEBI:60240"/>
    </ligand>
</feature>
<gene>
    <name evidence="11" type="ORF">DME_LOCUS3016</name>
</gene>
<dbReference type="GO" id="GO:0061711">
    <property type="term" value="F:tRNA N(6)-L-threonylcarbamoyladenine synthase activity"/>
    <property type="evidence" value="ECO:0007669"/>
    <property type="project" value="UniProtKB-EC"/>
</dbReference>
<dbReference type="Proteomes" id="UP000038040">
    <property type="component" value="Unplaced"/>
</dbReference>
<evidence type="ECO:0000313" key="14">
    <source>
        <dbReference type="WBParaSite" id="DME_0000929401-mRNA-1"/>
    </source>
</evidence>
<keyword evidence="3 9" id="KW-0808">Transferase</keyword>
<feature type="binding site" evidence="9">
    <location>
        <position position="134"/>
    </location>
    <ligand>
        <name>a divalent metal cation</name>
        <dbReference type="ChEBI" id="CHEBI:60240"/>
    </ligand>
</feature>
<feature type="binding site" evidence="9">
    <location>
        <position position="117"/>
    </location>
    <ligand>
        <name>a divalent metal cation</name>
        <dbReference type="ChEBI" id="CHEBI:60240"/>
    </ligand>
</feature>
<evidence type="ECO:0000313" key="13">
    <source>
        <dbReference type="Proteomes" id="UP000274756"/>
    </source>
</evidence>
<dbReference type="EMBL" id="UYYG01000096">
    <property type="protein sequence ID" value="VDN53043.1"/>
    <property type="molecule type" value="Genomic_DNA"/>
</dbReference>
<evidence type="ECO:0000259" key="10">
    <source>
        <dbReference type="Pfam" id="PF00814"/>
    </source>
</evidence>
<dbReference type="InterPro" id="IPR034680">
    <property type="entry name" value="Kae1_archaea_euk"/>
</dbReference>
<dbReference type="AlphaFoldDB" id="A0A0N4UN31"/>
<dbReference type="OrthoDB" id="10254073at2759"/>
<evidence type="ECO:0000256" key="1">
    <source>
        <dbReference type="ARBA" id="ARBA00012156"/>
    </source>
</evidence>
<dbReference type="PANTHER" id="PTHR11735:SF14">
    <property type="entry name" value="TRNA N6-ADENOSINE THREONYLCARBAMOYLTRANSFERASE"/>
    <property type="match status" value="1"/>
</dbReference>